<protein>
    <submittedName>
        <fullName evidence="1">Uncharacterized protein</fullName>
    </submittedName>
</protein>
<evidence type="ECO:0000313" key="1">
    <source>
        <dbReference type="EMBL" id="AEW00786.1"/>
    </source>
</evidence>
<organism evidence="1 2">
    <name type="scientific">Niastella koreensis (strain DSM 17620 / KACC 11465 / NBRC 106392 / GR20-10)</name>
    <dbReference type="NCBI Taxonomy" id="700598"/>
    <lineage>
        <taxon>Bacteria</taxon>
        <taxon>Pseudomonadati</taxon>
        <taxon>Bacteroidota</taxon>
        <taxon>Chitinophagia</taxon>
        <taxon>Chitinophagales</taxon>
        <taxon>Chitinophagaceae</taxon>
        <taxon>Niastella</taxon>
    </lineage>
</organism>
<dbReference type="KEGG" id="nko:Niako_4528"/>
<sequence length="48" mass="5346">MNQGSTVPSALLLRRTLVRHIFGQLEKQVKAKSGKPTTKMYLALSFSL</sequence>
<proteinExistence type="predicted"/>
<dbReference type="Proteomes" id="UP000005438">
    <property type="component" value="Chromosome"/>
</dbReference>
<gene>
    <name evidence="1" type="ordered locus">Niako_4528</name>
</gene>
<dbReference type="STRING" id="700598.Niako_4528"/>
<dbReference type="HOGENOM" id="CLU_3155361_0_0_10"/>
<reference evidence="1 2" key="1">
    <citation type="submission" date="2011-12" db="EMBL/GenBank/DDBJ databases">
        <title>The complete genome of Niastella koreensis GR20-10.</title>
        <authorList>
            <consortium name="US DOE Joint Genome Institute (JGI-PGF)"/>
            <person name="Lucas S."/>
            <person name="Han J."/>
            <person name="Lapidus A."/>
            <person name="Bruce D."/>
            <person name="Goodwin L."/>
            <person name="Pitluck S."/>
            <person name="Peters L."/>
            <person name="Kyrpides N."/>
            <person name="Mavromatis K."/>
            <person name="Ivanova N."/>
            <person name="Mikhailova N."/>
            <person name="Davenport K."/>
            <person name="Saunders E."/>
            <person name="Detter J.C."/>
            <person name="Tapia R."/>
            <person name="Han C."/>
            <person name="Land M."/>
            <person name="Hauser L."/>
            <person name="Markowitz V."/>
            <person name="Cheng J.-F."/>
            <person name="Hugenholtz P."/>
            <person name="Woyke T."/>
            <person name="Wu D."/>
            <person name="Tindall B."/>
            <person name="Pomrenke H."/>
            <person name="Brambilla E."/>
            <person name="Klenk H.-P."/>
            <person name="Eisen J.A."/>
        </authorList>
    </citation>
    <scope>NUCLEOTIDE SEQUENCE [LARGE SCALE GENOMIC DNA]</scope>
    <source>
        <strain evidence="2">DSM 17620 / KACC 11465 / NBRC 106392 / GR20-10</strain>
    </source>
</reference>
<accession>G8TJN9</accession>
<dbReference type="EMBL" id="CP003178">
    <property type="protein sequence ID" value="AEW00786.1"/>
    <property type="molecule type" value="Genomic_DNA"/>
</dbReference>
<name>G8TJN9_NIAKG</name>
<dbReference type="AlphaFoldDB" id="G8TJN9"/>
<evidence type="ECO:0000313" key="2">
    <source>
        <dbReference type="Proteomes" id="UP000005438"/>
    </source>
</evidence>